<dbReference type="GO" id="GO:0016020">
    <property type="term" value="C:membrane"/>
    <property type="evidence" value="ECO:0007669"/>
    <property type="project" value="UniProtKB-SubCell"/>
</dbReference>
<dbReference type="InterPro" id="IPR003591">
    <property type="entry name" value="Leu-rich_rpt_typical-subtyp"/>
</dbReference>
<keyword evidence="8" id="KW-0675">Receptor</keyword>
<evidence type="ECO:0000256" key="6">
    <source>
        <dbReference type="ARBA" id="ARBA00022989"/>
    </source>
</evidence>
<dbReference type="InterPro" id="IPR052422">
    <property type="entry name" value="Auxin_Ser/Thr_Kinase"/>
</dbReference>
<evidence type="ECO:0000256" key="8">
    <source>
        <dbReference type="ARBA" id="ARBA00023170"/>
    </source>
</evidence>
<dbReference type="EMBL" id="CM016560">
    <property type="protein sequence ID" value="TKV91922.1"/>
    <property type="molecule type" value="Genomic_DNA"/>
</dbReference>
<dbReference type="PANTHER" id="PTHR47986:SF32">
    <property type="entry name" value="LEUCINE-RICH REPEAT-CONTAINING N-TERMINAL PLANT-TYPE DOMAIN-CONTAINING PROTEIN"/>
    <property type="match status" value="1"/>
</dbReference>
<accession>A0A4U6SX17</accession>
<comment type="subcellular location">
    <subcellularLocation>
        <location evidence="1">Membrane</location>
        <topology evidence="1">Single-pass membrane protein</topology>
    </subcellularLocation>
</comment>
<feature type="region of interest" description="Disordered" evidence="10">
    <location>
        <begin position="232"/>
        <end position="268"/>
    </location>
</feature>
<gene>
    <name evidence="12" type="ORF">SEVIR_9G129400v2</name>
</gene>
<dbReference type="Pfam" id="PF13516">
    <property type="entry name" value="LRR_6"/>
    <property type="match status" value="1"/>
</dbReference>
<proteinExistence type="predicted"/>
<dbReference type="OMA" id="MIMSMPV"/>
<protein>
    <recommendedName>
        <fullName evidence="14">Leucine-rich repeat-containing N-terminal plant-type domain-containing protein</fullName>
    </recommendedName>
</protein>
<keyword evidence="7" id="KW-0472">Membrane</keyword>
<dbReference type="PANTHER" id="PTHR47986">
    <property type="entry name" value="OSJNBA0070M12.3 PROTEIN"/>
    <property type="match status" value="1"/>
</dbReference>
<feature type="signal peptide" evidence="11">
    <location>
        <begin position="1"/>
        <end position="19"/>
    </location>
</feature>
<keyword evidence="5" id="KW-0677">Repeat</keyword>
<keyword evidence="3" id="KW-0812">Transmembrane</keyword>
<evidence type="ECO:0000256" key="4">
    <source>
        <dbReference type="ARBA" id="ARBA00022729"/>
    </source>
</evidence>
<evidence type="ECO:0000313" key="13">
    <source>
        <dbReference type="Proteomes" id="UP000298652"/>
    </source>
</evidence>
<dbReference type="AlphaFoldDB" id="A0A4U6SX17"/>
<keyword evidence="4 11" id="KW-0732">Signal</keyword>
<evidence type="ECO:0000256" key="3">
    <source>
        <dbReference type="ARBA" id="ARBA00022692"/>
    </source>
</evidence>
<dbReference type="Proteomes" id="UP000298652">
    <property type="component" value="Chromosome 9"/>
</dbReference>
<dbReference type="Gramene" id="TKV91922">
    <property type="protein sequence ID" value="TKV91922"/>
    <property type="gene ID" value="SEVIR_9G129400v2"/>
</dbReference>
<evidence type="ECO:0000256" key="1">
    <source>
        <dbReference type="ARBA" id="ARBA00004167"/>
    </source>
</evidence>
<dbReference type="Gene3D" id="3.80.10.10">
    <property type="entry name" value="Ribonuclease Inhibitor"/>
    <property type="match status" value="1"/>
</dbReference>
<keyword evidence="6" id="KW-1133">Transmembrane helix</keyword>
<dbReference type="InterPro" id="IPR001611">
    <property type="entry name" value="Leu-rich_rpt"/>
</dbReference>
<dbReference type="SUPFAM" id="SSF52058">
    <property type="entry name" value="L domain-like"/>
    <property type="match status" value="1"/>
</dbReference>
<evidence type="ECO:0000256" key="5">
    <source>
        <dbReference type="ARBA" id="ARBA00022737"/>
    </source>
</evidence>
<organism evidence="12 13">
    <name type="scientific">Setaria viridis</name>
    <name type="common">Green bristlegrass</name>
    <name type="synonym">Setaria italica subsp. viridis</name>
    <dbReference type="NCBI Taxonomy" id="4556"/>
    <lineage>
        <taxon>Eukaryota</taxon>
        <taxon>Viridiplantae</taxon>
        <taxon>Streptophyta</taxon>
        <taxon>Embryophyta</taxon>
        <taxon>Tracheophyta</taxon>
        <taxon>Spermatophyta</taxon>
        <taxon>Magnoliopsida</taxon>
        <taxon>Liliopsida</taxon>
        <taxon>Poales</taxon>
        <taxon>Poaceae</taxon>
        <taxon>PACMAD clade</taxon>
        <taxon>Panicoideae</taxon>
        <taxon>Panicodae</taxon>
        <taxon>Paniceae</taxon>
        <taxon>Cenchrinae</taxon>
        <taxon>Setaria</taxon>
    </lineage>
</organism>
<keyword evidence="9" id="KW-0325">Glycoprotein</keyword>
<keyword evidence="13" id="KW-1185">Reference proteome</keyword>
<evidence type="ECO:0008006" key="14">
    <source>
        <dbReference type="Google" id="ProtNLM"/>
    </source>
</evidence>
<sequence>MPVLAVLVILGALPWIIAAAPASPDDAAAMQSIANTTGAGALGWGVKSADPCDGSWVGVSFDDARRVASIRASRAGLAGWLYASDLSKLTFLTELDLGFNGLTGQTGGDLPLLPTPLQHLRTLDLRSNRFLGVPEGFFAAFPALETINLDDNPTVGPRFRPDDVLTCSGLQSFSVNNISLSLFPDYLGSAAAFPALESLSLARNELHGAIPAGFGNDGNIVPRRQWSEFTPHRAHRPVHRRHEEPRGGPFANTVSVDVSANPRIDKPC</sequence>
<reference evidence="12" key="1">
    <citation type="submission" date="2019-03" db="EMBL/GenBank/DDBJ databases">
        <title>WGS assembly of Setaria viridis.</title>
        <authorList>
            <person name="Huang P."/>
            <person name="Jenkins J."/>
            <person name="Grimwood J."/>
            <person name="Barry K."/>
            <person name="Healey A."/>
            <person name="Mamidi S."/>
            <person name="Sreedasyam A."/>
            <person name="Shu S."/>
            <person name="Feldman M."/>
            <person name="Wu J."/>
            <person name="Yu Y."/>
            <person name="Chen C."/>
            <person name="Johnson J."/>
            <person name="Rokhsar D."/>
            <person name="Baxter I."/>
            <person name="Schmutz J."/>
            <person name="Brutnell T."/>
            <person name="Kellogg E."/>
        </authorList>
    </citation>
    <scope>NUCLEOTIDE SEQUENCE [LARGE SCALE GENOMIC DNA]</scope>
</reference>
<dbReference type="SMART" id="SM00369">
    <property type="entry name" value="LRR_TYP"/>
    <property type="match status" value="3"/>
</dbReference>
<name>A0A4U6SX17_SETVI</name>
<evidence type="ECO:0000256" key="11">
    <source>
        <dbReference type="SAM" id="SignalP"/>
    </source>
</evidence>
<dbReference type="InterPro" id="IPR032675">
    <property type="entry name" value="LRR_dom_sf"/>
</dbReference>
<dbReference type="Pfam" id="PF00560">
    <property type="entry name" value="LRR_1"/>
    <property type="match status" value="2"/>
</dbReference>
<evidence type="ECO:0000256" key="7">
    <source>
        <dbReference type="ARBA" id="ARBA00023136"/>
    </source>
</evidence>
<evidence type="ECO:0000313" key="12">
    <source>
        <dbReference type="EMBL" id="TKV91922.1"/>
    </source>
</evidence>
<evidence type="ECO:0000256" key="9">
    <source>
        <dbReference type="ARBA" id="ARBA00023180"/>
    </source>
</evidence>
<keyword evidence="2" id="KW-0433">Leucine-rich repeat</keyword>
<feature type="chain" id="PRO_5020667380" description="Leucine-rich repeat-containing N-terminal plant-type domain-containing protein" evidence="11">
    <location>
        <begin position="20"/>
        <end position="268"/>
    </location>
</feature>
<evidence type="ECO:0000256" key="10">
    <source>
        <dbReference type="SAM" id="MobiDB-lite"/>
    </source>
</evidence>
<evidence type="ECO:0000256" key="2">
    <source>
        <dbReference type="ARBA" id="ARBA00022614"/>
    </source>
</evidence>